<reference evidence="1" key="1">
    <citation type="submission" date="2021-01" db="EMBL/GenBank/DDBJ databases">
        <authorList>
            <person name="Kaushik A."/>
        </authorList>
    </citation>
    <scope>NUCLEOTIDE SEQUENCE</scope>
    <source>
        <strain evidence="1">AG2-2IIIB</strain>
    </source>
</reference>
<dbReference type="Gene3D" id="1.20.1280.50">
    <property type="match status" value="1"/>
</dbReference>
<evidence type="ECO:0000313" key="2">
    <source>
        <dbReference type="Proteomes" id="UP000663843"/>
    </source>
</evidence>
<organism evidence="1 2">
    <name type="scientific">Rhizoctonia solani</name>
    <dbReference type="NCBI Taxonomy" id="456999"/>
    <lineage>
        <taxon>Eukaryota</taxon>
        <taxon>Fungi</taxon>
        <taxon>Dikarya</taxon>
        <taxon>Basidiomycota</taxon>
        <taxon>Agaricomycotina</taxon>
        <taxon>Agaricomycetes</taxon>
        <taxon>Cantharellales</taxon>
        <taxon>Ceratobasidiaceae</taxon>
        <taxon>Rhizoctonia</taxon>
    </lineage>
</organism>
<dbReference type="EMBL" id="CAJMWT010001869">
    <property type="protein sequence ID" value="CAE6423596.1"/>
    <property type="molecule type" value="Genomic_DNA"/>
</dbReference>
<dbReference type="SUPFAM" id="SSF52047">
    <property type="entry name" value="RNI-like"/>
    <property type="match status" value="1"/>
</dbReference>
<comment type="caution">
    <text evidence="1">The sequence shown here is derived from an EMBL/GenBank/DDBJ whole genome shotgun (WGS) entry which is preliminary data.</text>
</comment>
<dbReference type="InterPro" id="IPR032675">
    <property type="entry name" value="LRR_dom_sf"/>
</dbReference>
<dbReference type="Proteomes" id="UP000663843">
    <property type="component" value="Unassembled WGS sequence"/>
</dbReference>
<dbReference type="AlphaFoldDB" id="A0A8H2XDT2"/>
<protein>
    <recommendedName>
        <fullName evidence="3">F-box domain-containing protein</fullName>
    </recommendedName>
</protein>
<dbReference type="Gene3D" id="3.80.10.10">
    <property type="entry name" value="Ribonuclease Inhibitor"/>
    <property type="match status" value="1"/>
</dbReference>
<accession>A0A8H2XDT2</accession>
<name>A0A8H2XDT2_9AGAM</name>
<proteinExistence type="predicted"/>
<evidence type="ECO:0008006" key="3">
    <source>
        <dbReference type="Google" id="ProtNLM"/>
    </source>
</evidence>
<evidence type="ECO:0000313" key="1">
    <source>
        <dbReference type="EMBL" id="CAE6423596.1"/>
    </source>
</evidence>
<sequence>MPTTRSRAKRSRFPEIDQRVGVNRLPPEILSRIFLICDRTWDISDKGCTVFVCQTVLPAVCSYWRRVALDTTALWTKVTLLDRQPWHFSKLCLTRAGPTALLDIDLDMREDFWETENGTLDELAELAEHAFAFIAKHGGVPSRWRSFWMITDVFLAQLAAINLFGESLLPSLVSLEMRFEGPYEFNDEDEFTFEEHIESSPKLLFKEPPPQLRFIKLQGVPAPYLFGHPSHPQFVTLAHLDLRFERRYPSLADFSKLLIANPSLESIRLDSGDIEESTKVDKKRLPKVHLPNLQSLSCVDISSPHWTLHAITMLDVPNLTSFELTLREIHRGQAGTQKLLDHIIGDQSQPTPEPRFPSLRSLTLGSEMELGFEHCIATVLAAYPQLTELRLPMCPSLTPLLKRPWLVPNIEQLRVGVPNLVQLKKVVNSRCKAGLPLHTVLVDQLELEVKVKPSDRNQLQKYVDFALVNDEGERMDDSIN</sequence>
<gene>
    <name evidence="1" type="ORF">RDB_LOCUS55926</name>
</gene>